<keyword evidence="2" id="KW-0548">Nucleotidyltransferase</keyword>
<dbReference type="EC" id="2.7.7.65" evidence="2"/>
<dbReference type="SUPFAM" id="SSF55073">
    <property type="entry name" value="Nucleotide cyclase"/>
    <property type="match status" value="1"/>
</dbReference>
<dbReference type="InterPro" id="IPR011990">
    <property type="entry name" value="TPR-like_helical_dom_sf"/>
</dbReference>
<dbReference type="RefSeq" id="WP_380061395.1">
    <property type="nucleotide sequence ID" value="NZ_JBHSEI010000005.1"/>
</dbReference>
<dbReference type="Gene3D" id="3.30.70.270">
    <property type="match status" value="1"/>
</dbReference>
<dbReference type="InterPro" id="IPR050469">
    <property type="entry name" value="Diguanylate_Cyclase"/>
</dbReference>
<keyword evidence="2" id="KW-0808">Transferase</keyword>
<dbReference type="InterPro" id="IPR029787">
    <property type="entry name" value="Nucleotide_cyclase"/>
</dbReference>
<dbReference type="PANTHER" id="PTHR45138">
    <property type="entry name" value="REGULATORY COMPONENTS OF SENSORY TRANSDUCTION SYSTEM"/>
    <property type="match status" value="1"/>
</dbReference>
<dbReference type="GO" id="GO:0052621">
    <property type="term" value="F:diguanylate cyclase activity"/>
    <property type="evidence" value="ECO:0007669"/>
    <property type="project" value="UniProtKB-EC"/>
</dbReference>
<evidence type="ECO:0000313" key="2">
    <source>
        <dbReference type="EMBL" id="MFC4638389.1"/>
    </source>
</evidence>
<dbReference type="Gene3D" id="1.25.40.10">
    <property type="entry name" value="Tetratricopeptide repeat domain"/>
    <property type="match status" value="1"/>
</dbReference>
<name>A0ABV9IAC1_9DEIO</name>
<dbReference type="CDD" id="cd01949">
    <property type="entry name" value="GGDEF"/>
    <property type="match status" value="1"/>
</dbReference>
<gene>
    <name evidence="2" type="ORF">ACFO0D_08525</name>
</gene>
<keyword evidence="3" id="KW-1185">Reference proteome</keyword>
<dbReference type="SUPFAM" id="SSF48452">
    <property type="entry name" value="TPR-like"/>
    <property type="match status" value="2"/>
</dbReference>
<proteinExistence type="predicted"/>
<comment type="caution">
    <text evidence="2">The sequence shown here is derived from an EMBL/GenBank/DDBJ whole genome shotgun (WGS) entry which is preliminary data.</text>
</comment>
<evidence type="ECO:0000259" key="1">
    <source>
        <dbReference type="PROSITE" id="PS50887"/>
    </source>
</evidence>
<dbReference type="SMART" id="SM00267">
    <property type="entry name" value="GGDEF"/>
    <property type="match status" value="1"/>
</dbReference>
<reference evidence="3" key="1">
    <citation type="journal article" date="2019" name="Int. J. Syst. Evol. Microbiol.">
        <title>The Global Catalogue of Microorganisms (GCM) 10K type strain sequencing project: providing services to taxonomists for standard genome sequencing and annotation.</title>
        <authorList>
            <consortium name="The Broad Institute Genomics Platform"/>
            <consortium name="The Broad Institute Genome Sequencing Center for Infectious Disease"/>
            <person name="Wu L."/>
            <person name="Ma J."/>
        </authorList>
    </citation>
    <scope>NUCLEOTIDE SEQUENCE [LARGE SCALE GENOMIC DNA]</scope>
    <source>
        <strain evidence="3">CCUG 55995</strain>
    </source>
</reference>
<dbReference type="PROSITE" id="PS50887">
    <property type="entry name" value="GGDEF"/>
    <property type="match status" value="1"/>
</dbReference>
<dbReference type="PANTHER" id="PTHR45138:SF9">
    <property type="entry name" value="DIGUANYLATE CYCLASE DGCM-RELATED"/>
    <property type="match status" value="1"/>
</dbReference>
<protein>
    <submittedName>
        <fullName evidence="2">Diguanylate cyclase</fullName>
        <ecNumber evidence="2">2.7.7.65</ecNumber>
    </submittedName>
</protein>
<dbReference type="Pfam" id="PF00990">
    <property type="entry name" value="GGDEF"/>
    <property type="match status" value="1"/>
</dbReference>
<organism evidence="2 3">
    <name type="scientific">Deinococcus hohokamensis</name>
    <dbReference type="NCBI Taxonomy" id="309883"/>
    <lineage>
        <taxon>Bacteria</taxon>
        <taxon>Thermotogati</taxon>
        <taxon>Deinococcota</taxon>
        <taxon>Deinococci</taxon>
        <taxon>Deinococcales</taxon>
        <taxon>Deinococcaceae</taxon>
        <taxon>Deinococcus</taxon>
    </lineage>
</organism>
<dbReference type="NCBIfam" id="TIGR00254">
    <property type="entry name" value="GGDEF"/>
    <property type="match status" value="1"/>
</dbReference>
<dbReference type="InterPro" id="IPR043128">
    <property type="entry name" value="Rev_trsase/Diguanyl_cyclase"/>
</dbReference>
<feature type="domain" description="GGDEF" evidence="1">
    <location>
        <begin position="384"/>
        <end position="515"/>
    </location>
</feature>
<dbReference type="Proteomes" id="UP001595952">
    <property type="component" value="Unassembled WGS sequence"/>
</dbReference>
<dbReference type="InterPro" id="IPR000160">
    <property type="entry name" value="GGDEF_dom"/>
</dbReference>
<accession>A0ABV9IAC1</accession>
<evidence type="ECO:0000313" key="3">
    <source>
        <dbReference type="Proteomes" id="UP001595952"/>
    </source>
</evidence>
<sequence length="515" mass="56072">MNAAALQQELQEVEEAIRTTQDAAARTLLHRDAAYSAMDLGDFPMAMTHAVTGLDTARTTHDLSLQAKAHVTIALVMAEVYDDQGAGKHFHEAEDLSRLARDPRGVALANVNASHYEMERQQYEAATRRLQDLLHSSYSSGLIIPDPRVGPELQQSFHVNYVKSASRALDSRADFGAREADVQQQLAQSVAFLQELYDGRRPLAMPRLLPEVLDALASDAGYRQEWARAQAFADERVELTQLGGIDTAIGRALHSRAELAAQRQDWAAVIRDATKAAQLFGEAGQELRAVDAWQLVADALAQQGQDREAFRVQRELTSRAAGMYRAFLQQSAQLRLIEQQAQAAEVRAVAMAEAALRDPLTGMPNRTAAMQRLHTMHQSAAQGRVSSAALLDIDHFKSVNDSYGHAAGDEVLRAVAAAVQGAIRDTDSLARIGGEEFLLLFPDLDAQEALGVCERVTQRVAQLSWPELAPGLRVTVSIGVADVLGTETASDTLRRADQAMYRAKAAGRDTVLAAP</sequence>
<dbReference type="EMBL" id="JBHSEI010000005">
    <property type="protein sequence ID" value="MFC4638389.1"/>
    <property type="molecule type" value="Genomic_DNA"/>
</dbReference>